<proteinExistence type="predicted"/>
<feature type="chain" id="PRO_5040725963" evidence="2">
    <location>
        <begin position="20"/>
        <end position="169"/>
    </location>
</feature>
<dbReference type="InterPro" id="IPR027471">
    <property type="entry name" value="YbeD-like_sf"/>
</dbReference>
<accession>A0A9W7CDR6</accession>
<dbReference type="AlphaFoldDB" id="A0A9W7CDR6"/>
<feature type="region of interest" description="Disordered" evidence="1">
    <location>
        <begin position="39"/>
        <end position="75"/>
    </location>
</feature>
<dbReference type="SUPFAM" id="SSF117991">
    <property type="entry name" value="YbeD/HP0495-like"/>
    <property type="match status" value="1"/>
</dbReference>
<dbReference type="Gene3D" id="3.30.70.260">
    <property type="match status" value="1"/>
</dbReference>
<name>A0A9W7CDR6_9STRA</name>
<comment type="caution">
    <text evidence="3">The sequence shown here is derived from an EMBL/GenBank/DDBJ whole genome shotgun (WGS) entry which is preliminary data.</text>
</comment>
<dbReference type="InterPro" id="IPR007454">
    <property type="entry name" value="UPF0250_YbeD-like"/>
</dbReference>
<evidence type="ECO:0000256" key="2">
    <source>
        <dbReference type="SAM" id="SignalP"/>
    </source>
</evidence>
<dbReference type="Pfam" id="PF04359">
    <property type="entry name" value="DUF493"/>
    <property type="match status" value="1"/>
</dbReference>
<evidence type="ECO:0000313" key="3">
    <source>
        <dbReference type="EMBL" id="GMI06828.1"/>
    </source>
</evidence>
<evidence type="ECO:0000256" key="1">
    <source>
        <dbReference type="SAM" id="MobiDB-lite"/>
    </source>
</evidence>
<organism evidence="3 4">
    <name type="scientific">Triparma verrucosa</name>
    <dbReference type="NCBI Taxonomy" id="1606542"/>
    <lineage>
        <taxon>Eukaryota</taxon>
        <taxon>Sar</taxon>
        <taxon>Stramenopiles</taxon>
        <taxon>Ochrophyta</taxon>
        <taxon>Bolidophyceae</taxon>
        <taxon>Parmales</taxon>
        <taxon>Triparmaceae</taxon>
        <taxon>Triparma</taxon>
    </lineage>
</organism>
<protein>
    <submittedName>
        <fullName evidence="3">Uncharacterized protein</fullName>
    </submittedName>
</protein>
<keyword evidence="4" id="KW-1185">Reference proteome</keyword>
<dbReference type="EMBL" id="BRXX01000355">
    <property type="protein sequence ID" value="GMI06828.1"/>
    <property type="molecule type" value="Genomic_DNA"/>
</dbReference>
<evidence type="ECO:0000313" key="4">
    <source>
        <dbReference type="Proteomes" id="UP001165160"/>
    </source>
</evidence>
<keyword evidence="2" id="KW-0732">Signal</keyword>
<reference evidence="4" key="1">
    <citation type="journal article" date="2023" name="Commun. Biol.">
        <title>Genome analysis of Parmales, the sister group of diatoms, reveals the evolutionary specialization of diatoms from phago-mixotrophs to photoautotrophs.</title>
        <authorList>
            <person name="Ban H."/>
            <person name="Sato S."/>
            <person name="Yoshikawa S."/>
            <person name="Yamada K."/>
            <person name="Nakamura Y."/>
            <person name="Ichinomiya M."/>
            <person name="Sato N."/>
            <person name="Blanc-Mathieu R."/>
            <person name="Endo H."/>
            <person name="Kuwata A."/>
            <person name="Ogata H."/>
        </authorList>
    </citation>
    <scope>NUCLEOTIDE SEQUENCE [LARGE SCALE GENOMIC DNA]</scope>
    <source>
        <strain evidence="4">NIES 3699</strain>
    </source>
</reference>
<gene>
    <name evidence="3" type="ORF">TrVE_jg14393</name>
</gene>
<sequence>MNSLLSVAVLAVLLAVANSFALKALQKLPHAVKQAPRPFTTPFLRSSSPSDGDASDKRPANINDPTNPAVDSDGYTLYTDPETNETSRVFDSLIKYPNLFTIKIVGANDPDFKPSMISLVNKVSEVKSSSTKVNGKWLSVTVNVMVNNGDDLYKIYEEIDKDPRVKFKF</sequence>
<dbReference type="Proteomes" id="UP001165160">
    <property type="component" value="Unassembled WGS sequence"/>
</dbReference>
<feature type="signal peptide" evidence="2">
    <location>
        <begin position="1"/>
        <end position="19"/>
    </location>
</feature>